<dbReference type="EMBL" id="CP020880">
    <property type="protein sequence ID" value="ART75085.1"/>
    <property type="molecule type" value="Genomic_DNA"/>
</dbReference>
<dbReference type="GO" id="GO:0016787">
    <property type="term" value="F:hydrolase activity"/>
    <property type="evidence" value="ECO:0007669"/>
    <property type="project" value="UniProtKB-KW"/>
</dbReference>
<dbReference type="PANTHER" id="PTHR43798">
    <property type="entry name" value="MONOACYLGLYCEROL LIPASE"/>
    <property type="match status" value="1"/>
</dbReference>
<dbReference type="Gene3D" id="3.40.50.1820">
    <property type="entry name" value="alpha/beta hydrolase"/>
    <property type="match status" value="1"/>
</dbReference>
<dbReference type="Proteomes" id="UP000195573">
    <property type="component" value="Chromosome"/>
</dbReference>
<evidence type="ECO:0000313" key="3">
    <source>
        <dbReference type="Proteomes" id="UP000195573"/>
    </source>
</evidence>
<protein>
    <submittedName>
        <fullName evidence="2">Alpha/beta hydrolase</fullName>
    </submittedName>
</protein>
<dbReference type="PANTHER" id="PTHR43798:SF6">
    <property type="entry name" value="HYDROLASE, PUTATIVE (AFU_ORTHOLOGUE AFUA_4G13070)-RELATED"/>
    <property type="match status" value="1"/>
</dbReference>
<dbReference type="InterPro" id="IPR050266">
    <property type="entry name" value="AB_hydrolase_sf"/>
</dbReference>
<dbReference type="InterPro" id="IPR000073">
    <property type="entry name" value="AB_hydrolase_1"/>
</dbReference>
<accession>A0ABM6KEZ6</accession>
<proteinExistence type="predicted"/>
<reference evidence="2 3" key="1">
    <citation type="submission" date="2017-04" db="EMBL/GenBank/DDBJ databases">
        <title>Complete Genome Sequence of the Bacillus horikoshii 20a strain from Cuatro Cienegas, Coahuila, Mexico.</title>
        <authorList>
            <person name="Zarza E."/>
            <person name="Alcaraz L.D."/>
            <person name="Aguilar-Salinas B."/>
            <person name="Islas A."/>
            <person name="Olmedo-Alvarez G."/>
        </authorList>
    </citation>
    <scope>NUCLEOTIDE SEQUENCE [LARGE SCALE GENOMIC DNA]</scope>
    <source>
        <strain evidence="2 3">20a</strain>
    </source>
</reference>
<dbReference type="SUPFAM" id="SSF53474">
    <property type="entry name" value="alpha/beta-Hydrolases"/>
    <property type="match status" value="1"/>
</dbReference>
<keyword evidence="3" id="KW-1185">Reference proteome</keyword>
<keyword evidence="2" id="KW-0378">Hydrolase</keyword>
<dbReference type="InterPro" id="IPR029058">
    <property type="entry name" value="AB_hydrolase_fold"/>
</dbReference>
<dbReference type="RefSeq" id="WP_088017019.1">
    <property type="nucleotide sequence ID" value="NZ_CP020880.1"/>
</dbReference>
<dbReference type="GeneID" id="96737414"/>
<evidence type="ECO:0000313" key="2">
    <source>
        <dbReference type="EMBL" id="ART75085.1"/>
    </source>
</evidence>
<dbReference type="PRINTS" id="PR00111">
    <property type="entry name" value="ABHYDROLASE"/>
</dbReference>
<dbReference type="Pfam" id="PF00561">
    <property type="entry name" value="Abhydrolase_1"/>
    <property type="match status" value="1"/>
</dbReference>
<sequence>MNCKVKMGNIFYEVIGEGFPIIILHSIGTDHRSMKEWIEPIFKKINGYQRVYIDLPAHGNSDIDINLKSTDDMLTNILDFIDTSFLGMKFSLIGSSFGGYLAQGILHFRQNHVKSICLLAPVLHLIERTLPEKVVIEKDGNLLSALDSDLRSAFETLFVYQNKESLDCFLSEIQPGRILANKDFLTSDWREKGYFFSEEPFQGVSSLRQQALIILGKQDNICGYKDYDYLLNKFPSSTYVILNKAGHMLHIEKRQVVQQLVEDWLCE</sequence>
<organism evidence="2 3">
    <name type="scientific">Sutcliffiella horikoshii</name>
    <dbReference type="NCBI Taxonomy" id="79883"/>
    <lineage>
        <taxon>Bacteria</taxon>
        <taxon>Bacillati</taxon>
        <taxon>Bacillota</taxon>
        <taxon>Bacilli</taxon>
        <taxon>Bacillales</taxon>
        <taxon>Bacillaceae</taxon>
        <taxon>Sutcliffiella</taxon>
    </lineage>
</organism>
<evidence type="ECO:0000259" key="1">
    <source>
        <dbReference type="Pfam" id="PF00561"/>
    </source>
</evidence>
<gene>
    <name evidence="2" type="ORF">B4U37_03060</name>
</gene>
<feature type="domain" description="AB hydrolase-1" evidence="1">
    <location>
        <begin position="20"/>
        <end position="132"/>
    </location>
</feature>
<name>A0ABM6KEZ6_9BACI</name>